<accession>A0AA88MFR6</accession>
<dbReference type="AlphaFoldDB" id="A0AA88MFR6"/>
<feature type="coiled-coil region" evidence="1">
    <location>
        <begin position="31"/>
        <end position="65"/>
    </location>
</feature>
<feature type="compositionally biased region" description="Basic and acidic residues" evidence="2">
    <location>
        <begin position="93"/>
        <end position="108"/>
    </location>
</feature>
<feature type="region of interest" description="Disordered" evidence="2">
    <location>
        <begin position="84"/>
        <end position="166"/>
    </location>
</feature>
<sequence>MAVNAAHSDGDEGAVAAIQSGRDNVGLYRAVERLADEMRDMRVELRRLGDENQKLNAKVNSKTVEDWHWGRSQSNGICQCCCGGRGCQSRRGRSPERQWVKHSDKYRSGTDYGDVNDSYSARYPPRRSPSPSPRRRNSYEDDSRKRGVRFISPSAGERHSGPGNGL</sequence>
<evidence type="ECO:0000256" key="1">
    <source>
        <dbReference type="SAM" id="Coils"/>
    </source>
</evidence>
<dbReference type="EMBL" id="JAVHJS010000014">
    <property type="protein sequence ID" value="KAK2836810.1"/>
    <property type="molecule type" value="Genomic_DNA"/>
</dbReference>
<name>A0AA88MFR6_TACVA</name>
<keyword evidence="5" id="KW-1185">Reference proteome</keyword>
<dbReference type="EMBL" id="JAVHJS010000016">
    <property type="protein sequence ID" value="KAK2832094.1"/>
    <property type="molecule type" value="Genomic_DNA"/>
</dbReference>
<evidence type="ECO:0000313" key="3">
    <source>
        <dbReference type="EMBL" id="KAK2832094.1"/>
    </source>
</evidence>
<dbReference type="Proteomes" id="UP001187315">
    <property type="component" value="Unassembled WGS sequence"/>
</dbReference>
<reference evidence="4" key="1">
    <citation type="submission" date="2023-08" db="EMBL/GenBank/DDBJ databases">
        <title>Pelteobagrus vachellii genome.</title>
        <authorList>
            <person name="Liu H."/>
        </authorList>
    </citation>
    <scope>NUCLEOTIDE SEQUENCE</scope>
    <source>
        <strain evidence="4">PRFRI_2022a</strain>
        <tissue evidence="4">Muscle</tissue>
    </source>
</reference>
<evidence type="ECO:0000313" key="5">
    <source>
        <dbReference type="Proteomes" id="UP001187315"/>
    </source>
</evidence>
<gene>
    <name evidence="4" type="ORF">Q7C36_014679</name>
    <name evidence="3" type="ORF">Q7C36_015556</name>
</gene>
<proteinExistence type="predicted"/>
<keyword evidence="1" id="KW-0175">Coiled coil</keyword>
<evidence type="ECO:0000313" key="4">
    <source>
        <dbReference type="EMBL" id="KAK2836810.1"/>
    </source>
</evidence>
<evidence type="ECO:0000256" key="2">
    <source>
        <dbReference type="SAM" id="MobiDB-lite"/>
    </source>
</evidence>
<protein>
    <submittedName>
        <fullName evidence="4">Uncharacterized protein</fullName>
    </submittedName>
</protein>
<comment type="caution">
    <text evidence="4">The sequence shown here is derived from an EMBL/GenBank/DDBJ whole genome shotgun (WGS) entry which is preliminary data.</text>
</comment>
<organism evidence="4 5">
    <name type="scientific">Tachysurus vachellii</name>
    <name type="common">Darkbarbel catfish</name>
    <name type="synonym">Pelteobagrus vachellii</name>
    <dbReference type="NCBI Taxonomy" id="175792"/>
    <lineage>
        <taxon>Eukaryota</taxon>
        <taxon>Metazoa</taxon>
        <taxon>Chordata</taxon>
        <taxon>Craniata</taxon>
        <taxon>Vertebrata</taxon>
        <taxon>Euteleostomi</taxon>
        <taxon>Actinopterygii</taxon>
        <taxon>Neopterygii</taxon>
        <taxon>Teleostei</taxon>
        <taxon>Ostariophysi</taxon>
        <taxon>Siluriformes</taxon>
        <taxon>Bagridae</taxon>
        <taxon>Tachysurus</taxon>
    </lineage>
</organism>